<dbReference type="InterPro" id="IPR003838">
    <property type="entry name" value="ABC3_permease_C"/>
</dbReference>
<dbReference type="RefSeq" id="WP_121877478.1">
    <property type="nucleotide sequence ID" value="NZ_REFJ01000005.1"/>
</dbReference>
<feature type="transmembrane region" description="Helical" evidence="6">
    <location>
        <begin position="789"/>
        <end position="809"/>
    </location>
</feature>
<feature type="transmembrane region" description="Helical" evidence="6">
    <location>
        <begin position="417"/>
        <end position="442"/>
    </location>
</feature>
<dbReference type="Pfam" id="PF02687">
    <property type="entry name" value="FtsX"/>
    <property type="match status" value="1"/>
</dbReference>
<feature type="transmembrane region" description="Helical" evidence="6">
    <location>
        <begin position="393"/>
        <end position="411"/>
    </location>
</feature>
<feature type="transmembrane region" description="Helical" evidence="6">
    <location>
        <begin position="463"/>
        <end position="487"/>
    </location>
</feature>
<feature type="transmembrane region" description="Helical" evidence="6">
    <location>
        <begin position="258"/>
        <end position="277"/>
    </location>
</feature>
<dbReference type="InterPro" id="IPR038766">
    <property type="entry name" value="Membrane_comp_ABC_pdt"/>
</dbReference>
<dbReference type="Proteomes" id="UP000267187">
    <property type="component" value="Unassembled WGS sequence"/>
</dbReference>
<dbReference type="InterPro" id="IPR025857">
    <property type="entry name" value="MacB_PCD"/>
</dbReference>
<evidence type="ECO:0000256" key="1">
    <source>
        <dbReference type="ARBA" id="ARBA00004651"/>
    </source>
</evidence>
<evidence type="ECO:0000256" key="5">
    <source>
        <dbReference type="ARBA" id="ARBA00023136"/>
    </source>
</evidence>
<evidence type="ECO:0000256" key="4">
    <source>
        <dbReference type="ARBA" id="ARBA00022989"/>
    </source>
</evidence>
<sequence>MNGWQWLRREWRGGRSGDLSILAVALAMSVAIVAGIGLFAERLERALDAQAATYLAGDLAVNSGKSLPDNLISVAQSRGLKTSQTIQFPTMAYPVSDDTNGILVSIKAVSSDYPLRGALEYKAGFEPPATNLGLLSSGTALVDQSYLDRAQLAVGDSIYVGELVVQIVGVIEREPDGGFSLFSLGPRVMISMVDVYSTMALRPGSRLSYAQQYAGDEQAITDFATWLEAEVNTDDVSIRTLEQGQPQLARTLSRAKQFLLLCGALGVAMAGVALALAGRRYSRYLLDAVAVKKTLGATPKRITRLLVEKLAALWLLSTAVGLLIALVVQAAIAALISAWLETELPAPTLLGAWLGILTSLISMVAFLGPPIYQLRAVPPLRVIRRELGGTGSLLSASAIGLSAFSLLLVLYTQTPWVIVGLLGALVLGGGVAWLLAIILFSGKRRLVQASSPWRLAMSSLARHRWLTVGQIVAFALTLSLLASAVLVRSSLIGDWQASIPEDAPNHFFTNIAPYQVDNINHTFDHENIDDSGLYAMVRGRISLINGEDAKARAEKNGYRHISRELNLSYASELPRDNELVVGSWWEPDTDQLLVSVEESVATRMNLKLADTITFDIGGTQVKVMVANIRTLDWDDLRPAFFMLLSPPALENFGASWMTSAYVPDDRSDFIPSFLREFATVTVIDVGYIIEQVRQVINQVSRAVELVLGLVAVSAILVLLATVRSSQDWRLRESAVLRALGASKNRLLGALLIEFGFLGFAAGILGAAMAEGAAAVIQTQQFDLPMAWHWPMWIILPVGSALVVALFGLLTSKQVVQVAPNDILREVN</sequence>
<gene>
    <name evidence="9" type="ORF">DFR27_2180</name>
</gene>
<organism evidence="9 10">
    <name type="scientific">Umboniibacter marinipuniceus</name>
    <dbReference type="NCBI Taxonomy" id="569599"/>
    <lineage>
        <taxon>Bacteria</taxon>
        <taxon>Pseudomonadati</taxon>
        <taxon>Pseudomonadota</taxon>
        <taxon>Gammaproteobacteria</taxon>
        <taxon>Cellvibrionales</taxon>
        <taxon>Cellvibrionaceae</taxon>
        <taxon>Umboniibacter</taxon>
    </lineage>
</organism>
<dbReference type="EMBL" id="REFJ01000005">
    <property type="protein sequence ID" value="RMA78841.1"/>
    <property type="molecule type" value="Genomic_DNA"/>
</dbReference>
<feature type="transmembrane region" description="Helical" evidence="6">
    <location>
        <begin position="705"/>
        <end position="725"/>
    </location>
</feature>
<protein>
    <submittedName>
        <fullName evidence="9">Putative ABC transport system permease protein</fullName>
    </submittedName>
</protein>
<dbReference type="PANTHER" id="PTHR30287">
    <property type="entry name" value="MEMBRANE COMPONENT OF PREDICTED ABC SUPERFAMILY METABOLITE UPTAKE TRANSPORTER"/>
    <property type="match status" value="1"/>
</dbReference>
<evidence type="ECO:0000256" key="6">
    <source>
        <dbReference type="SAM" id="Phobius"/>
    </source>
</evidence>
<evidence type="ECO:0000313" key="10">
    <source>
        <dbReference type="Proteomes" id="UP000267187"/>
    </source>
</evidence>
<feature type="transmembrane region" description="Helical" evidence="6">
    <location>
        <begin position="352"/>
        <end position="372"/>
    </location>
</feature>
<accession>A0A3M0A123</accession>
<dbReference type="GO" id="GO:0005886">
    <property type="term" value="C:plasma membrane"/>
    <property type="evidence" value="ECO:0007669"/>
    <property type="project" value="UniProtKB-SubCell"/>
</dbReference>
<keyword evidence="10" id="KW-1185">Reference proteome</keyword>
<evidence type="ECO:0000313" key="9">
    <source>
        <dbReference type="EMBL" id="RMA78841.1"/>
    </source>
</evidence>
<dbReference type="Pfam" id="PF12704">
    <property type="entry name" value="MacB_PCD"/>
    <property type="match status" value="1"/>
</dbReference>
<keyword evidence="4 6" id="KW-1133">Transmembrane helix</keyword>
<proteinExistence type="predicted"/>
<feature type="domain" description="ABC3 transporter permease C-terminal" evidence="7">
    <location>
        <begin position="706"/>
        <end position="816"/>
    </location>
</feature>
<evidence type="ECO:0000256" key="2">
    <source>
        <dbReference type="ARBA" id="ARBA00022475"/>
    </source>
</evidence>
<evidence type="ECO:0000259" key="7">
    <source>
        <dbReference type="Pfam" id="PF02687"/>
    </source>
</evidence>
<feature type="transmembrane region" description="Helical" evidence="6">
    <location>
        <begin position="21"/>
        <end position="40"/>
    </location>
</feature>
<comment type="subcellular location">
    <subcellularLocation>
        <location evidence="1">Cell membrane</location>
        <topology evidence="1">Multi-pass membrane protein</topology>
    </subcellularLocation>
</comment>
<dbReference type="AlphaFoldDB" id="A0A3M0A123"/>
<keyword evidence="2" id="KW-1003">Cell membrane</keyword>
<feature type="transmembrane region" description="Helical" evidence="6">
    <location>
        <begin position="310"/>
        <end position="340"/>
    </location>
</feature>
<dbReference type="PANTHER" id="PTHR30287:SF1">
    <property type="entry name" value="INNER MEMBRANE PROTEIN"/>
    <property type="match status" value="1"/>
</dbReference>
<comment type="caution">
    <text evidence="9">The sequence shown here is derived from an EMBL/GenBank/DDBJ whole genome shotgun (WGS) entry which is preliminary data.</text>
</comment>
<keyword evidence="3 6" id="KW-0812">Transmembrane</keyword>
<evidence type="ECO:0000256" key="3">
    <source>
        <dbReference type="ARBA" id="ARBA00022692"/>
    </source>
</evidence>
<feature type="transmembrane region" description="Helical" evidence="6">
    <location>
        <begin position="746"/>
        <end position="769"/>
    </location>
</feature>
<feature type="domain" description="MacB-like periplasmic core" evidence="8">
    <location>
        <begin position="23"/>
        <end position="200"/>
    </location>
</feature>
<evidence type="ECO:0000259" key="8">
    <source>
        <dbReference type="Pfam" id="PF12704"/>
    </source>
</evidence>
<reference evidence="9 10" key="1">
    <citation type="submission" date="2018-10" db="EMBL/GenBank/DDBJ databases">
        <title>Genomic Encyclopedia of Type Strains, Phase IV (KMG-IV): sequencing the most valuable type-strain genomes for metagenomic binning, comparative biology and taxonomic classification.</title>
        <authorList>
            <person name="Goeker M."/>
        </authorList>
    </citation>
    <scope>NUCLEOTIDE SEQUENCE [LARGE SCALE GENOMIC DNA]</scope>
    <source>
        <strain evidence="9 10">DSM 25080</strain>
    </source>
</reference>
<keyword evidence="5 6" id="KW-0472">Membrane</keyword>
<name>A0A3M0A123_9GAMM</name>
<dbReference type="OrthoDB" id="5292592at2"/>